<keyword evidence="3" id="KW-1185">Reference proteome</keyword>
<sequence>MLFKSYALVITHGDARIPLPSGIPKVCELIEHLDRVFLNLCSEQNKVPLLYATIPWSPDQLQREQAAAEEARPPPPPSYNNPPLHLSSLRGLTDNWDRLLAATDRSLDVLHVELGHLHRGLAEDRIDQLSGLSLWAPPTMIIPLITFQREQTMSVTMLRSSLGCPVQFRCLNLQKSQRAMMRCGAQGESGSQ</sequence>
<name>A0ABQ8JX62_9APHY</name>
<reference evidence="2 3" key="1">
    <citation type="journal article" date="2021" name="Environ. Microbiol.">
        <title>Gene family expansions and transcriptome signatures uncover fungal adaptations to wood decay.</title>
        <authorList>
            <person name="Hage H."/>
            <person name="Miyauchi S."/>
            <person name="Viragh M."/>
            <person name="Drula E."/>
            <person name="Min B."/>
            <person name="Chaduli D."/>
            <person name="Navarro D."/>
            <person name="Favel A."/>
            <person name="Norest M."/>
            <person name="Lesage-Meessen L."/>
            <person name="Balint B."/>
            <person name="Merenyi Z."/>
            <person name="de Eugenio L."/>
            <person name="Morin E."/>
            <person name="Martinez A.T."/>
            <person name="Baldrian P."/>
            <person name="Stursova M."/>
            <person name="Martinez M.J."/>
            <person name="Novotny C."/>
            <person name="Magnuson J.K."/>
            <person name="Spatafora J.W."/>
            <person name="Maurice S."/>
            <person name="Pangilinan J."/>
            <person name="Andreopoulos W."/>
            <person name="LaButti K."/>
            <person name="Hundley H."/>
            <person name="Na H."/>
            <person name="Kuo A."/>
            <person name="Barry K."/>
            <person name="Lipzen A."/>
            <person name="Henrissat B."/>
            <person name="Riley R."/>
            <person name="Ahrendt S."/>
            <person name="Nagy L.G."/>
            <person name="Grigoriev I.V."/>
            <person name="Martin F."/>
            <person name="Rosso M.N."/>
        </authorList>
    </citation>
    <scope>NUCLEOTIDE SEQUENCE [LARGE SCALE GENOMIC DNA]</scope>
    <source>
        <strain evidence="2 3">CIRM-BRFM 1785</strain>
    </source>
</reference>
<evidence type="ECO:0000313" key="2">
    <source>
        <dbReference type="EMBL" id="KAH9828652.1"/>
    </source>
</evidence>
<dbReference type="EMBL" id="JADCUA010000051">
    <property type="protein sequence ID" value="KAH9828652.1"/>
    <property type="molecule type" value="Genomic_DNA"/>
</dbReference>
<dbReference type="GeneID" id="72008972"/>
<feature type="region of interest" description="Disordered" evidence="1">
    <location>
        <begin position="62"/>
        <end position="82"/>
    </location>
</feature>
<comment type="caution">
    <text evidence="2">The sequence shown here is derived from an EMBL/GenBank/DDBJ whole genome shotgun (WGS) entry which is preliminary data.</text>
</comment>
<accession>A0ABQ8JX62</accession>
<dbReference type="RefSeq" id="XP_047772323.1">
    <property type="nucleotide sequence ID" value="XM_047928240.1"/>
</dbReference>
<dbReference type="Proteomes" id="UP000814176">
    <property type="component" value="Unassembled WGS sequence"/>
</dbReference>
<organism evidence="2 3">
    <name type="scientific">Rhodofomes roseus</name>
    <dbReference type="NCBI Taxonomy" id="34475"/>
    <lineage>
        <taxon>Eukaryota</taxon>
        <taxon>Fungi</taxon>
        <taxon>Dikarya</taxon>
        <taxon>Basidiomycota</taxon>
        <taxon>Agaricomycotina</taxon>
        <taxon>Agaricomycetes</taxon>
        <taxon>Polyporales</taxon>
        <taxon>Rhodofomes</taxon>
    </lineage>
</organism>
<proteinExistence type="predicted"/>
<gene>
    <name evidence="2" type="ORF">C8Q71DRAFT_863831</name>
</gene>
<evidence type="ECO:0000313" key="3">
    <source>
        <dbReference type="Proteomes" id="UP000814176"/>
    </source>
</evidence>
<evidence type="ECO:0000256" key="1">
    <source>
        <dbReference type="SAM" id="MobiDB-lite"/>
    </source>
</evidence>
<protein>
    <submittedName>
        <fullName evidence="2">Uncharacterized protein</fullName>
    </submittedName>
</protein>